<evidence type="ECO:0000256" key="1">
    <source>
        <dbReference type="SAM" id="MobiDB-lite"/>
    </source>
</evidence>
<reference evidence="4 5" key="1">
    <citation type="submission" date="2018-10" db="EMBL/GenBank/DDBJ databases">
        <title>Lactobacillus sp. R7 and Lactobacillus sp. R19 isolated from fermented mustard green product of Taiwan.</title>
        <authorList>
            <person name="Lin S.-T."/>
        </authorList>
    </citation>
    <scope>NUCLEOTIDE SEQUENCE [LARGE SCALE GENOMIC DNA]</scope>
    <source>
        <strain evidence="4 5">BCRC 81127</strain>
    </source>
</reference>
<feature type="domain" description="Prophage endopeptidase tail N-terminal" evidence="3">
    <location>
        <begin position="2"/>
        <end position="82"/>
    </location>
</feature>
<proteinExistence type="predicted"/>
<keyword evidence="5" id="KW-1185">Reference proteome</keyword>
<organism evidence="4 5">
    <name type="scientific">Companilactobacillus suantsaicola</name>
    <dbReference type="NCBI Taxonomy" id="2487723"/>
    <lineage>
        <taxon>Bacteria</taxon>
        <taxon>Bacillati</taxon>
        <taxon>Bacillota</taxon>
        <taxon>Bacilli</taxon>
        <taxon>Lactobacillales</taxon>
        <taxon>Lactobacillaceae</taxon>
        <taxon>Companilactobacillus</taxon>
    </lineage>
</organism>
<evidence type="ECO:0008006" key="6">
    <source>
        <dbReference type="Google" id="ProtNLM"/>
    </source>
</evidence>
<gene>
    <name evidence="4" type="ORF">EGT49_03780</name>
</gene>
<evidence type="ECO:0000313" key="4">
    <source>
        <dbReference type="EMBL" id="TGD24069.1"/>
    </source>
</evidence>
<dbReference type="InterPro" id="IPR010572">
    <property type="entry name" value="Tail_dom"/>
</dbReference>
<dbReference type="Pfam" id="PF06605">
    <property type="entry name" value="Prophage_tail"/>
    <property type="match status" value="1"/>
</dbReference>
<dbReference type="Proteomes" id="UP000298021">
    <property type="component" value="Unassembled WGS sequence"/>
</dbReference>
<dbReference type="OrthoDB" id="2311165at2"/>
<name>A0A4Z0JNV6_9LACO</name>
<dbReference type="Pfam" id="PF18994">
    <property type="entry name" value="Prophage_tailD1"/>
    <property type="match status" value="1"/>
</dbReference>
<evidence type="ECO:0000313" key="5">
    <source>
        <dbReference type="Proteomes" id="UP000298021"/>
    </source>
</evidence>
<evidence type="ECO:0000259" key="2">
    <source>
        <dbReference type="Pfam" id="PF06605"/>
    </source>
</evidence>
<protein>
    <recommendedName>
        <fullName evidence="6">Prophage tail endopeptidase domain-containing protein</fullName>
    </recommendedName>
</protein>
<dbReference type="InterPro" id="IPR044051">
    <property type="entry name" value="Prophage_tail_N"/>
</dbReference>
<feature type="compositionally biased region" description="Low complexity" evidence="1">
    <location>
        <begin position="207"/>
        <end position="221"/>
    </location>
</feature>
<dbReference type="AlphaFoldDB" id="A0A4Z0JNV6"/>
<evidence type="ECO:0000259" key="3">
    <source>
        <dbReference type="Pfam" id="PF18994"/>
    </source>
</evidence>
<dbReference type="EMBL" id="RKLY01000007">
    <property type="protein sequence ID" value="TGD24069.1"/>
    <property type="molecule type" value="Genomic_DNA"/>
</dbReference>
<feature type="region of interest" description="Disordered" evidence="1">
    <location>
        <begin position="207"/>
        <end position="238"/>
    </location>
</feature>
<dbReference type="Gene3D" id="3.55.50.40">
    <property type="match status" value="1"/>
</dbReference>
<dbReference type="RefSeq" id="WP_135371666.1">
    <property type="nucleotide sequence ID" value="NZ_RKLY01000007.1"/>
</dbReference>
<feature type="compositionally biased region" description="Acidic residues" evidence="1">
    <location>
        <begin position="222"/>
        <end position="231"/>
    </location>
</feature>
<dbReference type="Gene3D" id="6.20.110.10">
    <property type="match status" value="1"/>
</dbReference>
<accession>A0A4Z0JNV6</accession>
<sequence>MLYISDLTGNQEPLLVSDVHITQQLNTVEQLDFTTINIPDNESAYKMLQPRSIITVPETGEQYRISENDGTTFGNNYQRTITGLQVLQDLDDHLIMDKLTGSQSLDSTMQFLTKGTKFTYTSHDSFDNFDFGEDGIGQEKALGLFTDTVMSDFNFEFKAHGYHIDIYKSLGEHNAFVYVSGSDIYTLADTGDYTQIRTHIYGVGKTTETTTENSSDSLQSSDSDDSSDDTDSTTTSSTVKAEYTSPFAKVYGVIDDDLFTDDNATTEDQLIQEMKAKLKDYPSIQYTANVNKFETNNPTDKLNDPTIGNWGYLKDRNDIDVETRVIQKDLYPQSNQEDTLTFGNFMLDPNKLIVEMQSNRNSDNNVIKKLKEKISQGGSGDIEQQFTIKKVGEVND</sequence>
<feature type="domain" description="Tail spike" evidence="2">
    <location>
        <begin position="89"/>
        <end position="354"/>
    </location>
</feature>
<comment type="caution">
    <text evidence="4">The sequence shown here is derived from an EMBL/GenBank/DDBJ whole genome shotgun (WGS) entry which is preliminary data.</text>
</comment>